<dbReference type="InterPro" id="IPR006120">
    <property type="entry name" value="Resolvase_HTH_dom"/>
</dbReference>
<feature type="domain" description="Integrase core" evidence="2">
    <location>
        <begin position="199"/>
        <end position="303"/>
    </location>
</feature>
<organism evidence="3 4">
    <name type="scientific">Cyprinus carpio carpio</name>
    <dbReference type="NCBI Taxonomy" id="630221"/>
    <lineage>
        <taxon>Eukaryota</taxon>
        <taxon>Metazoa</taxon>
        <taxon>Chordata</taxon>
        <taxon>Craniata</taxon>
        <taxon>Vertebrata</taxon>
        <taxon>Euteleostomi</taxon>
        <taxon>Actinopterygii</taxon>
        <taxon>Neopterygii</taxon>
        <taxon>Teleostei</taxon>
        <taxon>Ostariophysi</taxon>
        <taxon>Cypriniformes</taxon>
        <taxon>Cyprinidae</taxon>
        <taxon>Cyprininae</taxon>
        <taxon>Cyprinus</taxon>
    </lineage>
</organism>
<keyword evidence="4" id="KW-1185">Reference proteome</keyword>
<dbReference type="PANTHER" id="PTHR46791">
    <property type="entry name" value="EXPRESSED PROTEIN"/>
    <property type="match status" value="1"/>
</dbReference>
<name>A0A9J7YH17_CYPCA</name>
<evidence type="ECO:0008006" key="5">
    <source>
        <dbReference type="Google" id="ProtNLM"/>
    </source>
</evidence>
<dbReference type="PANTHER" id="PTHR46791:SF11">
    <property type="entry name" value="INTEGRASE CATALYTIC DOMAIN-CONTAINING PROTEIN"/>
    <property type="match status" value="1"/>
</dbReference>
<dbReference type="Pfam" id="PF02796">
    <property type="entry name" value="HTH_7"/>
    <property type="match status" value="1"/>
</dbReference>
<feature type="domain" description="Resolvase HTH" evidence="1">
    <location>
        <begin position="86"/>
        <end position="119"/>
    </location>
</feature>
<sequence>MMELLQSRLKNIFSRHPLDLDYLQFICTQEMVLFSAFSDQISLPESIMDGLAELHRLVTEEKSNQVVEVLIQVTHGAAGRPRFDVSQDYLLHLLHQGLPVSCIASLLGVSRQTVYRRMADLNITVRGLYSTLSDSELDNLVGEIKESMPHAGYRLVKGSLQARGHRVQWERVKASMHRVDTMGILSRLNMLGCVVRRKYSVAGPKALVHIDTNHKLIRYNIVIFGGIDGFSRKIMYLGAANNNLSSTALAFFKQSIEHHGFPLRVRGDHGVENVDIARLMFTVRGTGRSSFIAGKSVHNQRIQASLDAFHDGWDNHPIRTEGNMTPNQLWEMGNIQHEVAEPEFENTEELYLQHIDWEHCGLPYDSQHGVIVPTADSLLSPEELGGLKAAIDPMRPSMSYGTDIYLETTHYIQHILGKQ</sequence>
<protein>
    <recommendedName>
        <fullName evidence="5">Integrase catalytic domain-containing protein</fullName>
    </recommendedName>
</protein>
<dbReference type="OMA" id="PNDICEA"/>
<proteinExistence type="predicted"/>
<dbReference type="GeneTree" id="ENSGT00940000164996"/>
<dbReference type="AlphaFoldDB" id="A0A9J7YH17"/>
<dbReference type="GO" id="GO:0000150">
    <property type="term" value="F:DNA strand exchange activity"/>
    <property type="evidence" value="ECO:0007669"/>
    <property type="project" value="InterPro"/>
</dbReference>
<dbReference type="Pfam" id="PF24764">
    <property type="entry name" value="rva_4"/>
    <property type="match status" value="1"/>
</dbReference>
<evidence type="ECO:0000313" key="4">
    <source>
        <dbReference type="Proteomes" id="UP001108240"/>
    </source>
</evidence>
<dbReference type="Proteomes" id="UP001108240">
    <property type="component" value="Unplaced"/>
</dbReference>
<evidence type="ECO:0000313" key="3">
    <source>
        <dbReference type="Ensembl" id="ENSCCRP00000118083.1"/>
    </source>
</evidence>
<reference evidence="3" key="2">
    <citation type="submission" date="2025-09" db="UniProtKB">
        <authorList>
            <consortium name="Ensembl"/>
        </authorList>
    </citation>
    <scope>IDENTIFICATION</scope>
</reference>
<reference evidence="3" key="1">
    <citation type="submission" date="2025-08" db="UniProtKB">
        <authorList>
            <consortium name="Ensembl"/>
        </authorList>
    </citation>
    <scope>IDENTIFICATION</scope>
</reference>
<accession>A0A9J7YH17</accession>
<dbReference type="Ensembl" id="ENSCCRT00000108476.1">
    <property type="protein sequence ID" value="ENSCCRP00000118083.1"/>
    <property type="gene ID" value="ENSCCRG00000054602.1"/>
</dbReference>
<dbReference type="GO" id="GO:0003677">
    <property type="term" value="F:DNA binding"/>
    <property type="evidence" value="ECO:0007669"/>
    <property type="project" value="InterPro"/>
</dbReference>
<evidence type="ECO:0000259" key="2">
    <source>
        <dbReference type="Pfam" id="PF24764"/>
    </source>
</evidence>
<dbReference type="InterPro" id="IPR058913">
    <property type="entry name" value="Integrase_dom_put"/>
</dbReference>
<evidence type="ECO:0000259" key="1">
    <source>
        <dbReference type="Pfam" id="PF02796"/>
    </source>
</evidence>